<dbReference type="EMBL" id="UINC01008993">
    <property type="protein sequence ID" value="SVA40402.1"/>
    <property type="molecule type" value="Genomic_DNA"/>
</dbReference>
<sequence length="39" mass="4285">MKRIVIAGLLITAMFAGKKADYAKVLSSDIQTTVIEFKL</sequence>
<protein>
    <submittedName>
        <fullName evidence="1">Uncharacterized protein</fullName>
    </submittedName>
</protein>
<reference evidence="1" key="1">
    <citation type="submission" date="2018-05" db="EMBL/GenBank/DDBJ databases">
        <authorList>
            <person name="Lanie J.A."/>
            <person name="Ng W.-L."/>
            <person name="Kazmierczak K.M."/>
            <person name="Andrzejewski T.M."/>
            <person name="Davidsen T.M."/>
            <person name="Wayne K.J."/>
            <person name="Tettelin H."/>
            <person name="Glass J.I."/>
            <person name="Rusch D."/>
            <person name="Podicherti R."/>
            <person name="Tsui H.-C.T."/>
            <person name="Winkler M.E."/>
        </authorList>
    </citation>
    <scope>NUCLEOTIDE SEQUENCE</scope>
</reference>
<evidence type="ECO:0000313" key="1">
    <source>
        <dbReference type="EMBL" id="SVA40402.1"/>
    </source>
</evidence>
<name>A0A381VJD8_9ZZZZ</name>
<organism evidence="1">
    <name type="scientific">marine metagenome</name>
    <dbReference type="NCBI Taxonomy" id="408172"/>
    <lineage>
        <taxon>unclassified sequences</taxon>
        <taxon>metagenomes</taxon>
        <taxon>ecological metagenomes</taxon>
    </lineage>
</organism>
<feature type="non-terminal residue" evidence="1">
    <location>
        <position position="39"/>
    </location>
</feature>
<gene>
    <name evidence="1" type="ORF">METZ01_LOCUS93256</name>
</gene>
<dbReference type="AlphaFoldDB" id="A0A381VJD8"/>
<proteinExistence type="predicted"/>
<accession>A0A381VJD8</accession>